<dbReference type="PROSITE" id="PS51005">
    <property type="entry name" value="NAC"/>
    <property type="match status" value="1"/>
</dbReference>
<dbReference type="SUPFAM" id="SSF101941">
    <property type="entry name" value="NAC domain"/>
    <property type="match status" value="1"/>
</dbReference>
<keyword evidence="8" id="KW-1185">Reference proteome</keyword>
<organism evidence="7 8">
    <name type="scientific">Digitaria exilis</name>
    <dbReference type="NCBI Taxonomy" id="1010633"/>
    <lineage>
        <taxon>Eukaryota</taxon>
        <taxon>Viridiplantae</taxon>
        <taxon>Streptophyta</taxon>
        <taxon>Embryophyta</taxon>
        <taxon>Tracheophyta</taxon>
        <taxon>Spermatophyta</taxon>
        <taxon>Magnoliopsida</taxon>
        <taxon>Liliopsida</taxon>
        <taxon>Poales</taxon>
        <taxon>Poaceae</taxon>
        <taxon>PACMAD clade</taxon>
        <taxon>Panicoideae</taxon>
        <taxon>Panicodae</taxon>
        <taxon>Paniceae</taxon>
        <taxon>Anthephorinae</taxon>
        <taxon>Digitaria</taxon>
    </lineage>
</organism>
<feature type="compositionally biased region" description="Acidic residues" evidence="5">
    <location>
        <begin position="112"/>
        <end position="122"/>
    </location>
</feature>
<dbReference type="PANTHER" id="PTHR31719:SF94">
    <property type="entry name" value="PROTEIN ATAF2"/>
    <property type="match status" value="1"/>
</dbReference>
<sequence length="508" mass="54895">MAARPFQKLPPGVYFNPTAEECVRDYLRPWKAGVMPATDRVITDVNIYSQSPDALVQGREPGFSRGSDHKWLMLTDCVRVSGGKGKGKARAKRDVATGGHWKVEQRSKPVAGDDDAGDDDPPGGDRRRTNGFYVSSSGGNGGKKDSSAKTPWLMEELTTAEDEEEAAAGWKGDRTVQVFCKLYVSPRSSDEEKIKIFGEDGVPFDRDGNPKTAREALPEDLFDAVAASIHRAQGPPAPAPPRVLGGGCQQQQGHPARRVVAVGHQHGNGQPAAPAPRVVGLQRGVHQYGQAAVLGHHHGHAVLQRGVPAHHQHGHVNGQAAAHQIHGGFDQYCYGGPVHNPYRQFHYQASPAVAGHYYSAAAPSFHPQQQQQQGYEMIHMGKKPRLTLTHDESPPEQQQQQQPEGDADSDKSSCVVQASTPQEPVHTPSPPQEVAGTATVAAESTTNDHSIFAELPPLIDHDTLLSEDKPPSSDEVPPPLPGFDDFSSVDFDIPDFQLGSLDTWPDSQ</sequence>
<reference evidence="7" key="1">
    <citation type="submission" date="2020-07" db="EMBL/GenBank/DDBJ databases">
        <title>Genome sequence and genetic diversity analysis of an under-domesticated orphan crop, white fonio (Digitaria exilis).</title>
        <authorList>
            <person name="Bennetzen J.L."/>
            <person name="Chen S."/>
            <person name="Ma X."/>
            <person name="Wang X."/>
            <person name="Yssel A.E.J."/>
            <person name="Chaluvadi S.R."/>
            <person name="Johnson M."/>
            <person name="Gangashetty P."/>
            <person name="Hamidou F."/>
            <person name="Sanogo M.D."/>
            <person name="Zwaenepoel A."/>
            <person name="Wallace J."/>
            <person name="Van De Peer Y."/>
            <person name="Van Deynze A."/>
        </authorList>
    </citation>
    <scope>NUCLEOTIDE SEQUENCE</scope>
    <source>
        <tissue evidence="7">Leaves</tissue>
    </source>
</reference>
<gene>
    <name evidence="7" type="ORF">HU200_019787</name>
</gene>
<dbReference type="GO" id="GO:0003677">
    <property type="term" value="F:DNA binding"/>
    <property type="evidence" value="ECO:0007669"/>
    <property type="project" value="UniProtKB-KW"/>
</dbReference>
<evidence type="ECO:0000256" key="2">
    <source>
        <dbReference type="ARBA" id="ARBA00023125"/>
    </source>
</evidence>
<accession>A0A835F2K6</accession>
<dbReference type="OrthoDB" id="673859at2759"/>
<evidence type="ECO:0000256" key="1">
    <source>
        <dbReference type="ARBA" id="ARBA00023015"/>
    </source>
</evidence>
<dbReference type="GO" id="GO:0006355">
    <property type="term" value="P:regulation of DNA-templated transcription"/>
    <property type="evidence" value="ECO:0007669"/>
    <property type="project" value="InterPro"/>
</dbReference>
<feature type="compositionally biased region" description="Polar residues" evidence="5">
    <location>
        <begin position="412"/>
        <end position="422"/>
    </location>
</feature>
<protein>
    <recommendedName>
        <fullName evidence="6">NAC domain-containing protein</fullName>
    </recommendedName>
</protein>
<evidence type="ECO:0000256" key="3">
    <source>
        <dbReference type="ARBA" id="ARBA00023163"/>
    </source>
</evidence>
<evidence type="ECO:0000313" key="7">
    <source>
        <dbReference type="EMBL" id="KAF8726325.1"/>
    </source>
</evidence>
<keyword evidence="2" id="KW-0238">DNA-binding</keyword>
<feature type="region of interest" description="Disordered" evidence="5">
    <location>
        <begin position="386"/>
        <end position="491"/>
    </location>
</feature>
<keyword evidence="3" id="KW-0804">Transcription</keyword>
<feature type="compositionally biased region" description="Basic and acidic residues" evidence="5">
    <location>
        <begin position="459"/>
        <end position="472"/>
    </location>
</feature>
<dbReference type="Gene3D" id="2.170.150.80">
    <property type="entry name" value="NAC domain"/>
    <property type="match status" value="1"/>
</dbReference>
<feature type="domain" description="NAC" evidence="6">
    <location>
        <begin position="9"/>
        <end position="185"/>
    </location>
</feature>
<dbReference type="EMBL" id="JACEFO010001651">
    <property type="protein sequence ID" value="KAF8726325.1"/>
    <property type="molecule type" value="Genomic_DNA"/>
</dbReference>
<comment type="caution">
    <text evidence="7">The sequence shown here is derived from an EMBL/GenBank/DDBJ whole genome shotgun (WGS) entry which is preliminary data.</text>
</comment>
<feature type="compositionally biased region" description="Low complexity" evidence="5">
    <location>
        <begin position="395"/>
        <end position="404"/>
    </location>
</feature>
<evidence type="ECO:0000256" key="5">
    <source>
        <dbReference type="SAM" id="MobiDB-lite"/>
    </source>
</evidence>
<dbReference type="PANTHER" id="PTHR31719">
    <property type="entry name" value="NAC TRANSCRIPTION FACTOR 56"/>
    <property type="match status" value="1"/>
</dbReference>
<evidence type="ECO:0000256" key="4">
    <source>
        <dbReference type="ARBA" id="ARBA00023242"/>
    </source>
</evidence>
<dbReference type="InterPro" id="IPR003441">
    <property type="entry name" value="NAC-dom"/>
</dbReference>
<feature type="region of interest" description="Disordered" evidence="5">
    <location>
        <begin position="81"/>
        <end position="150"/>
    </location>
</feature>
<dbReference type="Proteomes" id="UP000636709">
    <property type="component" value="Unassembled WGS sequence"/>
</dbReference>
<proteinExistence type="predicted"/>
<evidence type="ECO:0000313" key="8">
    <source>
        <dbReference type="Proteomes" id="UP000636709"/>
    </source>
</evidence>
<dbReference type="AlphaFoldDB" id="A0A835F2K6"/>
<keyword evidence="4" id="KW-0539">Nucleus</keyword>
<name>A0A835F2K6_9POAL</name>
<evidence type="ECO:0000259" key="6">
    <source>
        <dbReference type="PROSITE" id="PS51005"/>
    </source>
</evidence>
<dbReference type="InterPro" id="IPR036093">
    <property type="entry name" value="NAC_dom_sf"/>
</dbReference>
<keyword evidence="1" id="KW-0805">Transcription regulation</keyword>
<dbReference type="Pfam" id="PF02365">
    <property type="entry name" value="NAM"/>
    <property type="match status" value="1"/>
</dbReference>